<sequence>MEKKQNGEKCTGTFTKRIGNTTYRVNVHFEEDTTDTVADKLLHLMGMVALTDEISSATDEAEAV</sequence>
<evidence type="ECO:0008006" key="3">
    <source>
        <dbReference type="Google" id="ProtNLM"/>
    </source>
</evidence>
<proteinExistence type="predicted"/>
<dbReference type="EMBL" id="CYXO01000002">
    <property type="protein sequence ID" value="CUM75046.1"/>
    <property type="molecule type" value="Genomic_DNA"/>
</dbReference>
<dbReference type="AlphaFoldDB" id="A0A173RBC5"/>
<protein>
    <recommendedName>
        <fullName evidence="3">Transposon-encoded protein TnpW</fullName>
    </recommendedName>
</protein>
<dbReference type="RefSeq" id="WP_055213344.1">
    <property type="nucleotide sequence ID" value="NZ_CYXO01000002.1"/>
</dbReference>
<gene>
    <name evidence="1" type="ORF">ERS852573_00344</name>
</gene>
<dbReference type="InterPro" id="IPR026990">
    <property type="entry name" value="TnpW"/>
</dbReference>
<name>A0A173RBC5_9FIRM</name>
<evidence type="ECO:0000313" key="2">
    <source>
        <dbReference type="Proteomes" id="UP000095597"/>
    </source>
</evidence>
<reference evidence="1 2" key="1">
    <citation type="submission" date="2015-09" db="EMBL/GenBank/DDBJ databases">
        <authorList>
            <consortium name="Pathogen Informatics"/>
        </authorList>
    </citation>
    <scope>NUCLEOTIDE SEQUENCE [LARGE SCALE GENOMIC DNA]</scope>
    <source>
        <strain evidence="1 2">2789STDY5834961</strain>
    </source>
</reference>
<accession>A0A173RBC5</accession>
<dbReference type="Proteomes" id="UP000095597">
    <property type="component" value="Unassembled WGS sequence"/>
</dbReference>
<organism evidence="1 2">
    <name type="scientific">Dorea longicatena</name>
    <dbReference type="NCBI Taxonomy" id="88431"/>
    <lineage>
        <taxon>Bacteria</taxon>
        <taxon>Bacillati</taxon>
        <taxon>Bacillota</taxon>
        <taxon>Clostridia</taxon>
        <taxon>Lachnospirales</taxon>
        <taxon>Lachnospiraceae</taxon>
        <taxon>Dorea</taxon>
    </lineage>
</organism>
<evidence type="ECO:0000313" key="1">
    <source>
        <dbReference type="EMBL" id="CUM75046.1"/>
    </source>
</evidence>
<dbReference type="OrthoDB" id="2066416at2"/>
<dbReference type="Pfam" id="PF14202">
    <property type="entry name" value="TnpW"/>
    <property type="match status" value="1"/>
</dbReference>